<accession>A0ACA9MD79</accession>
<evidence type="ECO:0000313" key="1">
    <source>
        <dbReference type="EMBL" id="CAG8571304.1"/>
    </source>
</evidence>
<sequence length="75" mass="8271">PPLYDAPIVGVYPDSNSYFATIPFLPASNSELNIVSDAPMTPEETNPPLSNERLTSLNDDDGNWVVLKKLKRLVL</sequence>
<keyword evidence="2" id="KW-1185">Reference proteome</keyword>
<name>A0ACA9MD79_9GLOM</name>
<proteinExistence type="predicted"/>
<organism evidence="1 2">
    <name type="scientific">Dentiscutata heterogama</name>
    <dbReference type="NCBI Taxonomy" id="1316150"/>
    <lineage>
        <taxon>Eukaryota</taxon>
        <taxon>Fungi</taxon>
        <taxon>Fungi incertae sedis</taxon>
        <taxon>Mucoromycota</taxon>
        <taxon>Glomeromycotina</taxon>
        <taxon>Glomeromycetes</taxon>
        <taxon>Diversisporales</taxon>
        <taxon>Gigasporaceae</taxon>
        <taxon>Dentiscutata</taxon>
    </lineage>
</organism>
<dbReference type="Proteomes" id="UP000789702">
    <property type="component" value="Unassembled WGS sequence"/>
</dbReference>
<evidence type="ECO:0000313" key="2">
    <source>
        <dbReference type="Proteomes" id="UP000789702"/>
    </source>
</evidence>
<gene>
    <name evidence="1" type="ORF">DHETER_LOCUS6072</name>
</gene>
<reference evidence="1" key="1">
    <citation type="submission" date="2021-06" db="EMBL/GenBank/DDBJ databases">
        <authorList>
            <person name="Kallberg Y."/>
            <person name="Tangrot J."/>
            <person name="Rosling A."/>
        </authorList>
    </citation>
    <scope>NUCLEOTIDE SEQUENCE</scope>
    <source>
        <strain evidence="1">IL203A</strain>
    </source>
</reference>
<dbReference type="EMBL" id="CAJVPU010007329">
    <property type="protein sequence ID" value="CAG8571304.1"/>
    <property type="molecule type" value="Genomic_DNA"/>
</dbReference>
<comment type="caution">
    <text evidence="1">The sequence shown here is derived from an EMBL/GenBank/DDBJ whole genome shotgun (WGS) entry which is preliminary data.</text>
</comment>
<feature type="non-terminal residue" evidence="1">
    <location>
        <position position="1"/>
    </location>
</feature>
<protein>
    <submittedName>
        <fullName evidence="1">16643_t:CDS:1</fullName>
    </submittedName>
</protein>